<dbReference type="PANTHER" id="PTHR13939">
    <property type="entry name" value="NICOTINAMIDE-NUCLEOTIDE AMIDOHYDROLASE PNCC"/>
    <property type="match status" value="1"/>
</dbReference>
<dbReference type="SUPFAM" id="SSF53218">
    <property type="entry name" value="Molybdenum cofactor biosynthesis proteins"/>
    <property type="match status" value="1"/>
</dbReference>
<gene>
    <name evidence="2" type="ORF">SAMN05660862_3099</name>
</gene>
<dbReference type="InterPro" id="IPR008136">
    <property type="entry name" value="CinA_C"/>
</dbReference>
<dbReference type="InterPro" id="IPR036425">
    <property type="entry name" value="MoaB/Mog-like_dom_sf"/>
</dbReference>
<name>A0A1X7KQG7_9SPHI</name>
<organism evidence="2 3">
    <name type="scientific">Sphingobacterium psychroaquaticum</name>
    <dbReference type="NCBI Taxonomy" id="561061"/>
    <lineage>
        <taxon>Bacteria</taxon>
        <taxon>Pseudomonadati</taxon>
        <taxon>Bacteroidota</taxon>
        <taxon>Sphingobacteriia</taxon>
        <taxon>Sphingobacteriales</taxon>
        <taxon>Sphingobacteriaceae</taxon>
        <taxon>Sphingobacterium</taxon>
    </lineage>
</organism>
<dbReference type="EMBL" id="FXAU01000006">
    <property type="protein sequence ID" value="SMG43469.1"/>
    <property type="molecule type" value="Genomic_DNA"/>
</dbReference>
<keyword evidence="3" id="KW-1185">Reference proteome</keyword>
<comment type="similarity">
    <text evidence="1">Belongs to the CinA family.</text>
</comment>
<dbReference type="SUPFAM" id="SSF142433">
    <property type="entry name" value="CinA-like"/>
    <property type="match status" value="1"/>
</dbReference>
<protein>
    <recommendedName>
        <fullName evidence="1">CinA-like protein</fullName>
    </recommendedName>
</protein>
<evidence type="ECO:0000256" key="1">
    <source>
        <dbReference type="HAMAP-Rule" id="MF_00226"/>
    </source>
</evidence>
<reference evidence="2 3" key="1">
    <citation type="submission" date="2017-04" db="EMBL/GenBank/DDBJ databases">
        <authorList>
            <person name="Afonso C.L."/>
            <person name="Miller P.J."/>
            <person name="Scott M.A."/>
            <person name="Spackman E."/>
            <person name="Goraichik I."/>
            <person name="Dimitrov K.M."/>
            <person name="Suarez D.L."/>
            <person name="Swayne D.E."/>
        </authorList>
    </citation>
    <scope>NUCLEOTIDE SEQUENCE [LARGE SCALE GENOMIC DNA]</scope>
    <source>
        <strain evidence="2 3">DSM 22418</strain>
    </source>
</reference>
<dbReference type="InterPro" id="IPR001453">
    <property type="entry name" value="MoaB/Mog_dom"/>
</dbReference>
<dbReference type="NCBIfam" id="TIGR00200">
    <property type="entry name" value="cinA_nterm"/>
    <property type="match status" value="1"/>
</dbReference>
<dbReference type="OrthoDB" id="9801454at2"/>
<dbReference type="InterPro" id="IPR036653">
    <property type="entry name" value="CinA-like_C"/>
</dbReference>
<dbReference type="CDD" id="cd00885">
    <property type="entry name" value="cinA"/>
    <property type="match status" value="1"/>
</dbReference>
<dbReference type="InterPro" id="IPR041424">
    <property type="entry name" value="CinA_KH"/>
</dbReference>
<dbReference type="Gene3D" id="3.40.980.10">
    <property type="entry name" value="MoaB/Mog-like domain"/>
    <property type="match status" value="1"/>
</dbReference>
<evidence type="ECO:0000313" key="3">
    <source>
        <dbReference type="Proteomes" id="UP000192980"/>
    </source>
</evidence>
<dbReference type="STRING" id="561061.SAMN05660862_3099"/>
<dbReference type="NCBIfam" id="TIGR00177">
    <property type="entry name" value="molyb_syn"/>
    <property type="match status" value="1"/>
</dbReference>
<dbReference type="Gene3D" id="3.30.70.2860">
    <property type="match status" value="1"/>
</dbReference>
<dbReference type="Pfam" id="PF18146">
    <property type="entry name" value="CinA_KH"/>
    <property type="match status" value="1"/>
</dbReference>
<proteinExistence type="inferred from homology"/>
<evidence type="ECO:0000313" key="2">
    <source>
        <dbReference type="EMBL" id="SMG43469.1"/>
    </source>
</evidence>
<dbReference type="Proteomes" id="UP000192980">
    <property type="component" value="Unassembled WGS sequence"/>
</dbReference>
<dbReference type="PIRSF" id="PIRSF006728">
    <property type="entry name" value="CinA"/>
    <property type="match status" value="1"/>
</dbReference>
<dbReference type="HAMAP" id="MF_00226_B">
    <property type="entry name" value="CinA_B"/>
    <property type="match status" value="1"/>
</dbReference>
<dbReference type="NCBIfam" id="TIGR00199">
    <property type="entry name" value="PncC_domain"/>
    <property type="match status" value="1"/>
</dbReference>
<dbReference type="SMART" id="SM00852">
    <property type="entry name" value="MoCF_biosynth"/>
    <property type="match status" value="1"/>
</dbReference>
<dbReference type="InterPro" id="IPR008135">
    <property type="entry name" value="Competence-induced_CinA"/>
</dbReference>
<dbReference type="Pfam" id="PF00994">
    <property type="entry name" value="MoCF_biosynth"/>
    <property type="match status" value="1"/>
</dbReference>
<dbReference type="RefSeq" id="WP_085473806.1">
    <property type="nucleotide sequence ID" value="NZ_CP038029.1"/>
</dbReference>
<dbReference type="Pfam" id="PF02464">
    <property type="entry name" value="CinA"/>
    <property type="match status" value="1"/>
</dbReference>
<dbReference type="PANTHER" id="PTHR13939:SF0">
    <property type="entry name" value="NMN AMIDOHYDROLASE-LIKE PROTEIN YFAY"/>
    <property type="match status" value="1"/>
</dbReference>
<dbReference type="InterPro" id="IPR050101">
    <property type="entry name" value="CinA"/>
</dbReference>
<dbReference type="NCBIfam" id="NF001813">
    <property type="entry name" value="PRK00549.1"/>
    <property type="match status" value="1"/>
</dbReference>
<dbReference type="AlphaFoldDB" id="A0A1X7KQG7"/>
<sequence length="418" mass="45533">MKAEIITIGDELLNGQVVDTNSAWMAQHLAPLNIRVVQITSISDKKEAIEEALEAASQRAQIVLVTGGLGPTNDDVTKETIATYFDSPIIRDEEVLRHVERLFAKFGFADMPPINQKQADVLADADVLFNDVGTAPGMWIERDGCVFVFMPGVPFEMKYLMRERVLPRFAAFSAREITHNAYILTVGIGESHLARQIADIEDNLPDYIRLAYLPKIGLVRLRLTASGTDGALLERETATFVDQITARLEGHIVGHDARDFEEIIVEKFTEAGVTLATAESCTGGAVSASITAIPGASQMFNGAAVTYANSAKRNVLAVAEETLMQFGAVSEQTVMEMAQGAKRVFQTDYAIATSGVAGPSGGTAEKPVGMVCVAVIGRYGREVTTFQFTNDRKINIERTVAMSLNMLWNLFSKEVKMT</sequence>
<accession>A0A1X7KQG7</accession>
<dbReference type="Gene3D" id="3.90.950.20">
    <property type="entry name" value="CinA-like"/>
    <property type="match status" value="1"/>
</dbReference>